<evidence type="ECO:0000313" key="4">
    <source>
        <dbReference type="Proteomes" id="UP001596105"/>
    </source>
</evidence>
<dbReference type="Pfam" id="PF02350">
    <property type="entry name" value="Epimerase_2"/>
    <property type="match status" value="1"/>
</dbReference>
<evidence type="ECO:0000256" key="1">
    <source>
        <dbReference type="RuleBase" id="RU003513"/>
    </source>
</evidence>
<dbReference type="InterPro" id="IPR003331">
    <property type="entry name" value="UDP_GlcNAc_Epimerase_2_dom"/>
</dbReference>
<proteinExistence type="inferred from homology"/>
<protein>
    <submittedName>
        <fullName evidence="3">Non-hydrolyzing UDP-N-acetylglucosamine 2-epimerase</fullName>
        <ecNumber evidence="3">5.1.3.14</ecNumber>
    </submittedName>
</protein>
<dbReference type="Gene3D" id="3.40.50.2000">
    <property type="entry name" value="Glycogen Phosphorylase B"/>
    <property type="match status" value="2"/>
</dbReference>
<dbReference type="NCBIfam" id="TIGR00236">
    <property type="entry name" value="wecB"/>
    <property type="match status" value="1"/>
</dbReference>
<gene>
    <name evidence="3" type="primary">wecB</name>
    <name evidence="3" type="ORF">ACFPPD_13360</name>
</gene>
<reference evidence="4" key="1">
    <citation type="journal article" date="2019" name="Int. J. Syst. Evol. Microbiol.">
        <title>The Global Catalogue of Microorganisms (GCM) 10K type strain sequencing project: providing services to taxonomists for standard genome sequencing and annotation.</title>
        <authorList>
            <consortium name="The Broad Institute Genomics Platform"/>
            <consortium name="The Broad Institute Genome Sequencing Center for Infectious Disease"/>
            <person name="Wu L."/>
            <person name="Ma J."/>
        </authorList>
    </citation>
    <scope>NUCLEOTIDE SEQUENCE [LARGE SCALE GENOMIC DNA]</scope>
    <source>
        <strain evidence="4">CCUG 57113</strain>
    </source>
</reference>
<accession>A0ABW0LV11</accession>
<name>A0ABW0LV11_9BACL</name>
<organism evidence="3 4">
    <name type="scientific">Cohnella suwonensis</name>
    <dbReference type="NCBI Taxonomy" id="696072"/>
    <lineage>
        <taxon>Bacteria</taxon>
        <taxon>Bacillati</taxon>
        <taxon>Bacillota</taxon>
        <taxon>Bacilli</taxon>
        <taxon>Bacillales</taxon>
        <taxon>Paenibacillaceae</taxon>
        <taxon>Cohnella</taxon>
    </lineage>
</organism>
<feature type="domain" description="UDP-N-acetylglucosamine 2-epimerase" evidence="2">
    <location>
        <begin position="25"/>
        <end position="352"/>
    </location>
</feature>
<comment type="caution">
    <text evidence="3">The sequence shown here is derived from an EMBL/GenBank/DDBJ whole genome shotgun (WGS) entry which is preliminary data.</text>
</comment>
<dbReference type="EMBL" id="JBHSMH010000041">
    <property type="protein sequence ID" value="MFC5469715.1"/>
    <property type="molecule type" value="Genomic_DNA"/>
</dbReference>
<keyword evidence="4" id="KW-1185">Reference proteome</keyword>
<evidence type="ECO:0000313" key="3">
    <source>
        <dbReference type="EMBL" id="MFC5469715.1"/>
    </source>
</evidence>
<dbReference type="RefSeq" id="WP_209745371.1">
    <property type="nucleotide sequence ID" value="NZ_JBHSMH010000041.1"/>
</dbReference>
<dbReference type="CDD" id="cd03786">
    <property type="entry name" value="GTB_UDP-GlcNAc_2-Epimerase"/>
    <property type="match status" value="1"/>
</dbReference>
<dbReference type="InterPro" id="IPR029767">
    <property type="entry name" value="WecB-like"/>
</dbReference>
<dbReference type="Proteomes" id="UP001596105">
    <property type="component" value="Unassembled WGS sequence"/>
</dbReference>
<keyword evidence="1 3" id="KW-0413">Isomerase</keyword>
<sequence length="359" mass="40054">MRIVTVIGARPQFIKASMLSSHLSTKGIEETLIHTGQHFDRNMSDIFFSELGLQAPQILLDINGDTNTRQTARVMMALEGQLRQNRPSAILVYGDTNATLAGAMVGAQLNIPVIHVEAGLRSYDRRMPEEINRVLTDNLSSLLFCPTQTAVKNLEREGIQEGVHDVGDIMYDAVLHFAGLAKEESTILERLQFEEKKYILATVHRNFNTDDPARLKAILRAFKQCEETIVFPMHPRTKKMIAQFELNDYLQSRNMVLTEPLGYLDMIRLQAGAKVIVTDSGGVQKEAYFNGVPSVILRENTEWVELVELGWGKLVSNDSESIVKAIQSAQAGESKENPYGKGNTGISITDHIHAYLSNL</sequence>
<dbReference type="SUPFAM" id="SSF53756">
    <property type="entry name" value="UDP-Glycosyltransferase/glycogen phosphorylase"/>
    <property type="match status" value="1"/>
</dbReference>
<dbReference type="GO" id="GO:0008761">
    <property type="term" value="F:UDP-N-acetylglucosamine 2-epimerase activity"/>
    <property type="evidence" value="ECO:0007669"/>
    <property type="project" value="UniProtKB-EC"/>
</dbReference>
<comment type="similarity">
    <text evidence="1">Belongs to the UDP-N-acetylglucosamine 2-epimerase family.</text>
</comment>
<dbReference type="EC" id="5.1.3.14" evidence="3"/>
<dbReference type="PANTHER" id="PTHR43174:SF1">
    <property type="entry name" value="UDP-N-ACETYLGLUCOSAMINE 2-EPIMERASE"/>
    <property type="match status" value="1"/>
</dbReference>
<evidence type="ECO:0000259" key="2">
    <source>
        <dbReference type="Pfam" id="PF02350"/>
    </source>
</evidence>
<dbReference type="PANTHER" id="PTHR43174">
    <property type="entry name" value="UDP-N-ACETYLGLUCOSAMINE 2-EPIMERASE"/>
    <property type="match status" value="1"/>
</dbReference>